<dbReference type="InterPro" id="IPR001680">
    <property type="entry name" value="WD40_rpt"/>
</dbReference>
<proteinExistence type="predicted"/>
<protein>
    <submittedName>
        <fullName evidence="3">Uncharacterized protein</fullName>
    </submittedName>
</protein>
<dbReference type="PANTHER" id="PTHR19857">
    <property type="entry name" value="MITOCHONDRIAL DIVISION PROTEIN 1-RELATED"/>
    <property type="match status" value="1"/>
</dbReference>
<organism evidence="3 4">
    <name type="scientific">Acetobacter pasteurianus</name>
    <name type="common">Acetobacter turbidans</name>
    <dbReference type="NCBI Taxonomy" id="438"/>
    <lineage>
        <taxon>Bacteria</taxon>
        <taxon>Pseudomonadati</taxon>
        <taxon>Pseudomonadota</taxon>
        <taxon>Alphaproteobacteria</taxon>
        <taxon>Acetobacterales</taxon>
        <taxon>Acetobacteraceae</taxon>
        <taxon>Acetobacter</taxon>
    </lineage>
</organism>
<dbReference type="OMA" id="EPALHGW"/>
<dbReference type="Pfam" id="PF00400">
    <property type="entry name" value="WD40"/>
    <property type="match status" value="2"/>
</dbReference>
<accession>A0A1A0DCE4</accession>
<dbReference type="InterPro" id="IPR015943">
    <property type="entry name" value="WD40/YVTN_repeat-like_dom_sf"/>
</dbReference>
<dbReference type="PANTHER" id="PTHR19857:SF8">
    <property type="entry name" value="ANGIO-ASSOCIATED MIGRATORY CELL PROTEIN"/>
    <property type="match status" value="1"/>
</dbReference>
<comment type="caution">
    <text evidence="3">The sequence shown here is derived from an EMBL/GenBank/DDBJ whole genome shotgun (WGS) entry which is preliminary data.</text>
</comment>
<dbReference type="Gene3D" id="2.130.10.10">
    <property type="entry name" value="YVTN repeat-like/Quinoprotein amine dehydrogenase"/>
    <property type="match status" value="3"/>
</dbReference>
<sequence>MSTETQTLRGLIEKRGAHIKVEGEITACAATRDNSRFAFTTGEGDVVVVHREDQLTPEAWNTYAVHDGPALSLSADTLPDCFLTGGDDGRLCRLDPSGEIEELGKGRRWVEHIATYVDAKSAVIAAAAGKNVELRDATGRTVTRTLEHPTTVGGIVFDPKGKRIAVSHYNGVSVWFTQSKDGKPRQLEWKGSHLDIAMHPAGDAVVTAMQDNDLHGWRLADGHNMRMSGYPTKVRSLSFSKNGKWLATSGADIVVMWPFFGGGPMGKPPMELPGAGGALCTRVAFHPEQEVVAAGFADGTVVMMEPSTQRVLPVSLGKAGAITALAYSPDGCTLGFGTEEGVIGVVDLAAS</sequence>
<evidence type="ECO:0000256" key="2">
    <source>
        <dbReference type="ARBA" id="ARBA00022737"/>
    </source>
</evidence>
<name>A0A1A0DCE4_ACEPA</name>
<reference evidence="3 4" key="1">
    <citation type="submission" date="2016-05" db="EMBL/GenBank/DDBJ databases">
        <title>Genome sequencing of Acetobacter pasteurianus strain SRCM100623.</title>
        <authorList>
            <person name="Song Y.R."/>
        </authorList>
    </citation>
    <scope>NUCLEOTIDE SEQUENCE [LARGE SCALE GENOMIC DNA]</scope>
    <source>
        <strain evidence="3 4">SRCM100623</strain>
    </source>
</reference>
<evidence type="ECO:0000313" key="4">
    <source>
        <dbReference type="Proteomes" id="UP000093796"/>
    </source>
</evidence>
<dbReference type="SMART" id="SM00320">
    <property type="entry name" value="WD40"/>
    <property type="match status" value="5"/>
</dbReference>
<dbReference type="AlphaFoldDB" id="A0A1A0DCE4"/>
<evidence type="ECO:0000256" key="1">
    <source>
        <dbReference type="ARBA" id="ARBA00022574"/>
    </source>
</evidence>
<keyword evidence="2" id="KW-0677">Repeat</keyword>
<dbReference type="RefSeq" id="WP_003622438.1">
    <property type="nucleotide sequence ID" value="NZ_CP157844.1"/>
</dbReference>
<dbReference type="InterPro" id="IPR011047">
    <property type="entry name" value="Quinoprotein_ADH-like_sf"/>
</dbReference>
<gene>
    <name evidence="3" type="ORF">SRCM100623_01051</name>
</gene>
<dbReference type="OrthoDB" id="9814620at2"/>
<evidence type="ECO:0000313" key="3">
    <source>
        <dbReference type="EMBL" id="OAZ72511.1"/>
    </source>
</evidence>
<dbReference type="InterPro" id="IPR051179">
    <property type="entry name" value="WD_repeat_multifunction"/>
</dbReference>
<dbReference type="EMBL" id="LYUD01000099">
    <property type="protein sequence ID" value="OAZ72511.1"/>
    <property type="molecule type" value="Genomic_DNA"/>
</dbReference>
<dbReference type="PATRIC" id="fig|438.15.peg.1215"/>
<dbReference type="Proteomes" id="UP000093796">
    <property type="component" value="Unassembled WGS sequence"/>
</dbReference>
<dbReference type="GeneID" id="60376144"/>
<dbReference type="SUPFAM" id="SSF50998">
    <property type="entry name" value="Quinoprotein alcohol dehydrogenase-like"/>
    <property type="match status" value="1"/>
</dbReference>
<keyword evidence="1" id="KW-0853">WD repeat</keyword>
<dbReference type="eggNOG" id="COG2319">
    <property type="taxonomic scope" value="Bacteria"/>
</dbReference>